<evidence type="ECO:0000313" key="10">
    <source>
        <dbReference type="Proteomes" id="UP000887567"/>
    </source>
</evidence>
<keyword evidence="6" id="KW-0508">mRNA splicing</keyword>
<dbReference type="InterPro" id="IPR039599">
    <property type="entry name" value="RBM48"/>
</dbReference>
<organism evidence="9 10">
    <name type="scientific">Exaiptasia diaphana</name>
    <name type="common">Tropical sea anemone</name>
    <name type="synonym">Aiptasia pulchella</name>
    <dbReference type="NCBI Taxonomy" id="2652724"/>
    <lineage>
        <taxon>Eukaryota</taxon>
        <taxon>Metazoa</taxon>
        <taxon>Cnidaria</taxon>
        <taxon>Anthozoa</taxon>
        <taxon>Hexacorallia</taxon>
        <taxon>Actiniaria</taxon>
        <taxon>Aiptasiidae</taxon>
        <taxon>Exaiptasia</taxon>
    </lineage>
</organism>
<dbReference type="GO" id="GO:0005654">
    <property type="term" value="C:nucleoplasm"/>
    <property type="evidence" value="ECO:0007669"/>
    <property type="project" value="TreeGrafter"/>
</dbReference>
<keyword evidence="4" id="KW-0747">Spliceosome</keyword>
<dbReference type="GO" id="GO:0003723">
    <property type="term" value="F:RNA binding"/>
    <property type="evidence" value="ECO:0007669"/>
    <property type="project" value="UniProtKB-KW"/>
</dbReference>
<dbReference type="InterPro" id="IPR012677">
    <property type="entry name" value="Nucleotide-bd_a/b_plait_sf"/>
</dbReference>
<evidence type="ECO:0000256" key="2">
    <source>
        <dbReference type="ARBA" id="ARBA00015189"/>
    </source>
</evidence>
<keyword evidence="3" id="KW-0507">mRNA processing</keyword>
<feature type="region of interest" description="Disordered" evidence="8">
    <location>
        <begin position="137"/>
        <end position="160"/>
    </location>
</feature>
<dbReference type="InterPro" id="IPR034264">
    <property type="entry name" value="RBM48_RRM"/>
</dbReference>
<evidence type="ECO:0000256" key="7">
    <source>
        <dbReference type="ARBA" id="ARBA00035004"/>
    </source>
</evidence>
<evidence type="ECO:0000256" key="4">
    <source>
        <dbReference type="ARBA" id="ARBA00022728"/>
    </source>
</evidence>
<dbReference type="Gene3D" id="3.30.70.330">
    <property type="match status" value="1"/>
</dbReference>
<dbReference type="InterPro" id="IPR035979">
    <property type="entry name" value="RBD_domain_sf"/>
</dbReference>
<dbReference type="PANTHER" id="PTHR20957">
    <property type="entry name" value="RNA-BINDING PROTEIN 48"/>
    <property type="match status" value="1"/>
</dbReference>
<accession>A0A913WZJ8</accession>
<name>A0A913WZJ8_EXADI</name>
<keyword evidence="10" id="KW-1185">Reference proteome</keyword>
<comment type="similarity">
    <text evidence="1">Belongs to the RBM48 family.</text>
</comment>
<feature type="compositionally biased region" description="Polar residues" evidence="8">
    <location>
        <begin position="232"/>
        <end position="245"/>
    </location>
</feature>
<dbReference type="FunFam" id="3.30.70.330:FF:000424">
    <property type="entry name" value="RNA-binding protein 48 isoform X4"/>
    <property type="match status" value="1"/>
</dbReference>
<comment type="function">
    <text evidence="7">As a component of the minor spliceosome, involved in the splicing of U12-type introns in pre-mRNAs.</text>
</comment>
<evidence type="ECO:0000256" key="6">
    <source>
        <dbReference type="ARBA" id="ARBA00023187"/>
    </source>
</evidence>
<sequence length="293" mass="33499">MADKVAKKHHEKSKVCYSRPSYREARWERAVKVYTINLESKYIVVSGVASVGVSQELVDKFSSYGNIQEYFKLEDYPTEQFTEAYLIKYEKINNARFAKRKMDNKSFFGGILHVFYAPEYESVDECRHKLEERRKIISKKTQGTTNQDGGSSCTNHETAKDRHITTHITTSNTPSVVTSISESTATLVSDTLAPSSYFLQHNYPNQNSHVWNLPPLPPPPCETRPSFPPRQFLSTPSNPNSNAYRNQPVHRFDYSSHQQPIPYINSTQKRHSGTDSLSSSQSAIPSKKQRKRI</sequence>
<dbReference type="Proteomes" id="UP000887567">
    <property type="component" value="Unplaced"/>
</dbReference>
<evidence type="ECO:0000256" key="3">
    <source>
        <dbReference type="ARBA" id="ARBA00022664"/>
    </source>
</evidence>
<feature type="compositionally biased region" description="Polar residues" evidence="8">
    <location>
        <begin position="255"/>
        <end position="267"/>
    </location>
</feature>
<dbReference type="GeneID" id="110235412"/>
<reference evidence="9" key="1">
    <citation type="submission" date="2022-11" db="UniProtKB">
        <authorList>
            <consortium name="EnsemblMetazoa"/>
        </authorList>
    </citation>
    <scope>IDENTIFICATION</scope>
</reference>
<dbReference type="CDD" id="cd12442">
    <property type="entry name" value="RRM_RBM48"/>
    <property type="match status" value="1"/>
</dbReference>
<dbReference type="OrthoDB" id="78358at2759"/>
<keyword evidence="5" id="KW-0694">RNA-binding</keyword>
<dbReference type="SUPFAM" id="SSF54928">
    <property type="entry name" value="RNA-binding domain, RBD"/>
    <property type="match status" value="1"/>
</dbReference>
<evidence type="ECO:0000313" key="9">
    <source>
        <dbReference type="EnsemblMetazoa" id="XP_020896530.1"/>
    </source>
</evidence>
<dbReference type="EnsemblMetazoa" id="XM_021040871.2">
    <property type="protein sequence ID" value="XP_020896530.1"/>
    <property type="gene ID" value="LOC110235412"/>
</dbReference>
<dbReference type="PANTHER" id="PTHR20957:SF0">
    <property type="entry name" value="RNA-BINDING PROTEIN 48"/>
    <property type="match status" value="1"/>
</dbReference>
<feature type="compositionally biased region" description="Polar residues" evidence="8">
    <location>
        <begin position="274"/>
        <end position="284"/>
    </location>
</feature>
<evidence type="ECO:0000256" key="1">
    <source>
        <dbReference type="ARBA" id="ARBA00006938"/>
    </source>
</evidence>
<dbReference type="GO" id="GO:0005681">
    <property type="term" value="C:spliceosomal complex"/>
    <property type="evidence" value="ECO:0007669"/>
    <property type="project" value="UniProtKB-KW"/>
</dbReference>
<dbReference type="GO" id="GO:0008380">
    <property type="term" value="P:RNA splicing"/>
    <property type="evidence" value="ECO:0007669"/>
    <property type="project" value="UniProtKB-KW"/>
</dbReference>
<dbReference type="GO" id="GO:0006397">
    <property type="term" value="P:mRNA processing"/>
    <property type="evidence" value="ECO:0007669"/>
    <property type="project" value="UniProtKB-KW"/>
</dbReference>
<dbReference type="AlphaFoldDB" id="A0A913WZJ8"/>
<evidence type="ECO:0000256" key="8">
    <source>
        <dbReference type="SAM" id="MobiDB-lite"/>
    </source>
</evidence>
<proteinExistence type="inferred from homology"/>
<dbReference type="KEGG" id="epa:110235412"/>
<feature type="region of interest" description="Disordered" evidence="8">
    <location>
        <begin position="221"/>
        <end position="293"/>
    </location>
</feature>
<protein>
    <recommendedName>
        <fullName evidence="2">RNA-binding protein 48</fullName>
    </recommendedName>
</protein>
<feature type="compositionally biased region" description="Polar residues" evidence="8">
    <location>
        <begin position="139"/>
        <end position="156"/>
    </location>
</feature>
<evidence type="ECO:0000256" key="5">
    <source>
        <dbReference type="ARBA" id="ARBA00022884"/>
    </source>
</evidence>
<dbReference type="RefSeq" id="XP_020896530.1">
    <property type="nucleotide sequence ID" value="XM_021040871.2"/>
</dbReference>